<evidence type="ECO:0000313" key="2">
    <source>
        <dbReference type="EMBL" id="WML87625.1"/>
    </source>
</evidence>
<organism evidence="2">
    <name type="scientific">Thiothrix subterranea</name>
    <dbReference type="NCBI Taxonomy" id="2735563"/>
    <lineage>
        <taxon>Bacteria</taxon>
        <taxon>Pseudomonadati</taxon>
        <taxon>Pseudomonadota</taxon>
        <taxon>Gammaproteobacteria</taxon>
        <taxon>Thiotrichales</taxon>
        <taxon>Thiotrichaceae</taxon>
        <taxon>Thiothrix</taxon>
    </lineage>
</organism>
<name>A0AA51MNT7_9GAMM</name>
<dbReference type="EMBL" id="JAVFKN010000009">
    <property type="protein sequence ID" value="MDQ5768494.1"/>
    <property type="molecule type" value="Genomic_DNA"/>
</dbReference>
<dbReference type="AlphaFoldDB" id="A0AA51MNT7"/>
<dbReference type="Proteomes" id="UP001229862">
    <property type="component" value="Chromosome"/>
</dbReference>
<accession>A0AA51MNT7</accession>
<evidence type="ECO:0000313" key="1">
    <source>
        <dbReference type="EMBL" id="MDQ5768494.1"/>
    </source>
</evidence>
<dbReference type="Proteomes" id="UP001223336">
    <property type="component" value="Unassembled WGS sequence"/>
</dbReference>
<reference evidence="2 3" key="1">
    <citation type="submission" date="2023-08" db="EMBL/GenBank/DDBJ databases">
        <title>New molecular markers tilS and rpoB for phylogenetic and monitoring studies of the genus Thiothrix biodiversity.</title>
        <authorList>
            <person name="Ravin N.V."/>
            <person name="Smolyakov D."/>
            <person name="Markov N.D."/>
            <person name="Beletsky A.V."/>
            <person name="Mardanov A.V."/>
            <person name="Rudenko T.S."/>
            <person name="Grabovich M.Y."/>
        </authorList>
    </citation>
    <scope>NUCLEOTIDE SEQUENCE</scope>
    <source>
        <strain evidence="2">DNT52</strain>
        <strain evidence="1 3">H33</strain>
    </source>
</reference>
<sequence>MGEVHIVGYHTCSLDNGLAHIQTHAPFHCNRERKQWLTHGYYFWTDSIHFAHEWGHQGYAGRYAIVKCSLNLDSTLLLDLVGNVEHQLYFGKLLKDYQARFAELKRTGRVPQNAEPTVSRIISHWRKKVRTDRRVFPYVAIKAQDGYSRVNIPFVDSGRECMPIPTRQQLCLFEEGYECIQNKELVHPSTV</sequence>
<gene>
    <name evidence="1" type="ORF">RCC75_08150</name>
    <name evidence="2" type="ORF">RCG00_04495</name>
</gene>
<protein>
    <submittedName>
        <fullName evidence="2">Uncharacterized protein</fullName>
    </submittedName>
</protein>
<proteinExistence type="predicted"/>
<evidence type="ECO:0000313" key="3">
    <source>
        <dbReference type="Proteomes" id="UP001223336"/>
    </source>
</evidence>
<dbReference type="EMBL" id="CP133217">
    <property type="protein sequence ID" value="WML87625.1"/>
    <property type="molecule type" value="Genomic_DNA"/>
</dbReference>
<keyword evidence="3" id="KW-1185">Reference proteome</keyword>
<dbReference type="RefSeq" id="WP_308134489.1">
    <property type="nucleotide sequence ID" value="NZ_CP133197.1"/>
</dbReference>